<dbReference type="Proteomes" id="UP000298327">
    <property type="component" value="Unassembled WGS sequence"/>
</dbReference>
<evidence type="ECO:0000313" key="1">
    <source>
        <dbReference type="EMBL" id="TFY66497.1"/>
    </source>
</evidence>
<dbReference type="SUPFAM" id="SSF53448">
    <property type="entry name" value="Nucleotide-diphospho-sugar transferases"/>
    <property type="match status" value="1"/>
</dbReference>
<dbReference type="InterPro" id="IPR029044">
    <property type="entry name" value="Nucleotide-diphossugar_trans"/>
</dbReference>
<gene>
    <name evidence="1" type="ORF">EVG20_g4591</name>
</gene>
<evidence type="ECO:0008006" key="3">
    <source>
        <dbReference type="Google" id="ProtNLM"/>
    </source>
</evidence>
<dbReference type="STRING" id="205917.A0A4Y9YXL2"/>
<reference evidence="1 2" key="1">
    <citation type="submission" date="2019-02" db="EMBL/GenBank/DDBJ databases">
        <title>Genome sequencing of the rare red list fungi Dentipellis fragilis.</title>
        <authorList>
            <person name="Buettner E."/>
            <person name="Kellner H."/>
        </authorList>
    </citation>
    <scope>NUCLEOTIDE SEQUENCE [LARGE SCALE GENOMIC DNA]</scope>
    <source>
        <strain evidence="1 2">DSM 105465</strain>
    </source>
</reference>
<dbReference type="OrthoDB" id="2014201at2759"/>
<dbReference type="AlphaFoldDB" id="A0A4Y9YXL2"/>
<protein>
    <recommendedName>
        <fullName evidence="3">Hexosyltransferase</fullName>
    </recommendedName>
</protein>
<comment type="caution">
    <text evidence="1">The sequence shown here is derived from an EMBL/GenBank/DDBJ whole genome shotgun (WGS) entry which is preliminary data.</text>
</comment>
<sequence>MKASACASVTHTQSSLWLFDQIDMERVVYLDGDTLMRHRLDELFAPPSCFPTVPDVWMDNPGFMVGFNAGVLALAPSTTVLHPRAACYPSQEVEQLVLQQ</sequence>
<dbReference type="EMBL" id="SEOQ01000242">
    <property type="protein sequence ID" value="TFY66497.1"/>
    <property type="molecule type" value="Genomic_DNA"/>
</dbReference>
<keyword evidence="2" id="KW-1185">Reference proteome</keyword>
<proteinExistence type="predicted"/>
<dbReference type="Gene3D" id="3.90.550.10">
    <property type="entry name" value="Spore Coat Polysaccharide Biosynthesis Protein SpsA, Chain A"/>
    <property type="match status" value="1"/>
</dbReference>
<name>A0A4Y9YXL2_9AGAM</name>
<evidence type="ECO:0000313" key="2">
    <source>
        <dbReference type="Proteomes" id="UP000298327"/>
    </source>
</evidence>
<organism evidence="1 2">
    <name type="scientific">Dentipellis fragilis</name>
    <dbReference type="NCBI Taxonomy" id="205917"/>
    <lineage>
        <taxon>Eukaryota</taxon>
        <taxon>Fungi</taxon>
        <taxon>Dikarya</taxon>
        <taxon>Basidiomycota</taxon>
        <taxon>Agaricomycotina</taxon>
        <taxon>Agaricomycetes</taxon>
        <taxon>Russulales</taxon>
        <taxon>Hericiaceae</taxon>
        <taxon>Dentipellis</taxon>
    </lineage>
</organism>
<accession>A0A4Y9YXL2</accession>